<dbReference type="InterPro" id="IPR050370">
    <property type="entry name" value="HES_HEY"/>
</dbReference>
<dbReference type="SUPFAM" id="SSF158457">
    <property type="entry name" value="Orange domain-like"/>
    <property type="match status" value="1"/>
</dbReference>
<dbReference type="Pfam" id="PF00010">
    <property type="entry name" value="HLH"/>
    <property type="match status" value="1"/>
</dbReference>
<dbReference type="GO" id="GO:0046983">
    <property type="term" value="F:protein dimerization activity"/>
    <property type="evidence" value="ECO:0007669"/>
    <property type="project" value="InterPro"/>
</dbReference>
<dbReference type="GO" id="GO:0005634">
    <property type="term" value="C:nucleus"/>
    <property type="evidence" value="ECO:0007669"/>
    <property type="project" value="UniProtKB-SubCell"/>
</dbReference>
<comment type="similarity">
    <text evidence="7">Belongs to the HEY family.</text>
</comment>
<organism evidence="12 13">
    <name type="scientific">Patella caerulea</name>
    <name type="common">Rayed Mediterranean limpet</name>
    <dbReference type="NCBI Taxonomy" id="87958"/>
    <lineage>
        <taxon>Eukaryota</taxon>
        <taxon>Metazoa</taxon>
        <taxon>Spiralia</taxon>
        <taxon>Lophotrochozoa</taxon>
        <taxon>Mollusca</taxon>
        <taxon>Gastropoda</taxon>
        <taxon>Patellogastropoda</taxon>
        <taxon>Patelloidea</taxon>
        <taxon>Patellidae</taxon>
        <taxon>Patella</taxon>
    </lineage>
</organism>
<keyword evidence="13" id="KW-1185">Reference proteome</keyword>
<accession>A0AAN8PAK6</accession>
<evidence type="ECO:0000256" key="3">
    <source>
        <dbReference type="ARBA" id="ARBA00023015"/>
    </source>
</evidence>
<dbReference type="InterPro" id="IPR003650">
    <property type="entry name" value="Orange_dom"/>
</dbReference>
<keyword evidence="5" id="KW-0804">Transcription</keyword>
<evidence type="ECO:0000256" key="2">
    <source>
        <dbReference type="ARBA" id="ARBA00022491"/>
    </source>
</evidence>
<dbReference type="Gene3D" id="6.10.250.980">
    <property type="match status" value="1"/>
</dbReference>
<keyword evidence="6" id="KW-0539">Nucleus</keyword>
<dbReference type="Pfam" id="PF07527">
    <property type="entry name" value="Hairy_orange"/>
    <property type="match status" value="1"/>
</dbReference>
<evidence type="ECO:0000259" key="10">
    <source>
        <dbReference type="PROSITE" id="PS50888"/>
    </source>
</evidence>
<evidence type="ECO:0000256" key="4">
    <source>
        <dbReference type="ARBA" id="ARBA00023125"/>
    </source>
</evidence>
<dbReference type="AlphaFoldDB" id="A0AAN8PAK6"/>
<feature type="domain" description="Orange" evidence="11">
    <location>
        <begin position="85"/>
        <end position="120"/>
    </location>
</feature>
<dbReference type="InterPro" id="IPR011598">
    <property type="entry name" value="bHLH_dom"/>
</dbReference>
<feature type="domain" description="BHLH" evidence="10">
    <location>
        <begin position="3"/>
        <end position="58"/>
    </location>
</feature>
<evidence type="ECO:0000256" key="5">
    <source>
        <dbReference type="ARBA" id="ARBA00023163"/>
    </source>
</evidence>
<dbReference type="PROSITE" id="PS51054">
    <property type="entry name" value="ORANGE"/>
    <property type="match status" value="1"/>
</dbReference>
<sequence>MEMERSSHKVIEKRRRDRINNCLAELSQSVPSVFAKQTSGKLEKAEILEMTVEYLRAIQATDIGIRFENGEWFSGDIWSDFIQHYQLGYNDCIREVVRYMTDVEGMGLNDNRCVRILSYLQTRFRPDSSITGAGTHRPTMQRLLIPNKNSNLSQDTKIHHNLPARRYSPYSTSTNIQSRLNDSFSTERKTIAVSPSRVYPLMASNIRPLSKVPHPLPFNMSPFQYETMSERHIIPTSVHNSSQYK</sequence>
<dbReference type="SMART" id="SM00353">
    <property type="entry name" value="HLH"/>
    <property type="match status" value="1"/>
</dbReference>
<dbReference type="GO" id="GO:0003677">
    <property type="term" value="F:DNA binding"/>
    <property type="evidence" value="ECO:0007669"/>
    <property type="project" value="UniProtKB-KW"/>
</dbReference>
<keyword evidence="2" id="KW-0678">Repressor</keyword>
<reference evidence="12 13" key="1">
    <citation type="submission" date="2024-01" db="EMBL/GenBank/DDBJ databases">
        <title>The genome of the rayed Mediterranean limpet Patella caerulea (Linnaeus, 1758).</title>
        <authorList>
            <person name="Anh-Thu Weber A."/>
            <person name="Halstead-Nussloch G."/>
        </authorList>
    </citation>
    <scope>NUCLEOTIDE SEQUENCE [LARGE SCALE GENOMIC DNA]</scope>
    <source>
        <strain evidence="12">AATW-2023a</strain>
        <tissue evidence="12">Whole specimen</tissue>
    </source>
</reference>
<evidence type="ECO:0000259" key="11">
    <source>
        <dbReference type="PROSITE" id="PS51054"/>
    </source>
</evidence>
<dbReference type="SUPFAM" id="SSF47459">
    <property type="entry name" value="HLH, helix-loop-helix DNA-binding domain"/>
    <property type="match status" value="1"/>
</dbReference>
<dbReference type="EMBL" id="JAZGQO010000014">
    <property type="protein sequence ID" value="KAK6171373.1"/>
    <property type="molecule type" value="Genomic_DNA"/>
</dbReference>
<evidence type="ECO:0000256" key="8">
    <source>
        <dbReference type="ARBA" id="ARBA00073323"/>
    </source>
</evidence>
<comment type="caution">
    <text evidence="12">The sequence shown here is derived from an EMBL/GenBank/DDBJ whole genome shotgun (WGS) entry which is preliminary data.</text>
</comment>
<dbReference type="GO" id="GO:0006355">
    <property type="term" value="P:regulation of DNA-templated transcription"/>
    <property type="evidence" value="ECO:0007669"/>
    <property type="project" value="InterPro"/>
</dbReference>
<protein>
    <recommendedName>
        <fullName evidence="8">Hairy and enhancer of split-related protein HELT</fullName>
    </recommendedName>
    <alternativeName>
        <fullName evidence="9">HES/HEY-like transcription factor</fullName>
    </alternativeName>
</protein>
<comment type="subcellular location">
    <subcellularLocation>
        <location evidence="1">Nucleus</location>
    </subcellularLocation>
</comment>
<keyword evidence="3" id="KW-0805">Transcription regulation</keyword>
<dbReference type="Gene3D" id="4.10.280.10">
    <property type="entry name" value="Helix-loop-helix DNA-binding domain"/>
    <property type="match status" value="1"/>
</dbReference>
<dbReference type="InterPro" id="IPR036638">
    <property type="entry name" value="HLH_DNA-bd_sf"/>
</dbReference>
<name>A0AAN8PAK6_PATCE</name>
<keyword evidence="4" id="KW-0238">DNA-binding</keyword>
<dbReference type="PROSITE" id="PS50888">
    <property type="entry name" value="BHLH"/>
    <property type="match status" value="1"/>
</dbReference>
<gene>
    <name evidence="12" type="ORF">SNE40_019578</name>
</gene>
<evidence type="ECO:0000256" key="1">
    <source>
        <dbReference type="ARBA" id="ARBA00004123"/>
    </source>
</evidence>
<dbReference type="Proteomes" id="UP001347796">
    <property type="component" value="Unassembled WGS sequence"/>
</dbReference>
<evidence type="ECO:0000256" key="6">
    <source>
        <dbReference type="ARBA" id="ARBA00023242"/>
    </source>
</evidence>
<dbReference type="PANTHER" id="PTHR10985">
    <property type="entry name" value="BASIC HELIX-LOOP-HELIX TRANSCRIPTION FACTOR, HES-RELATED"/>
    <property type="match status" value="1"/>
</dbReference>
<evidence type="ECO:0000256" key="7">
    <source>
        <dbReference type="ARBA" id="ARBA00038262"/>
    </source>
</evidence>
<dbReference type="FunFam" id="4.10.280.10:FF:000054">
    <property type="entry name" value="hairy and enhancer of split-related protein HELT"/>
    <property type="match status" value="1"/>
</dbReference>
<proteinExistence type="inferred from homology"/>
<evidence type="ECO:0000256" key="9">
    <source>
        <dbReference type="ARBA" id="ARBA00078769"/>
    </source>
</evidence>
<evidence type="ECO:0000313" key="12">
    <source>
        <dbReference type="EMBL" id="KAK6171373.1"/>
    </source>
</evidence>
<evidence type="ECO:0000313" key="13">
    <source>
        <dbReference type="Proteomes" id="UP001347796"/>
    </source>
</evidence>